<accession>Q93X11</accession>
<proteinExistence type="evidence at transcript level"/>
<evidence type="ECO:0000313" key="3">
    <source>
        <dbReference type="EMBL" id="BAB69453.1"/>
    </source>
</evidence>
<dbReference type="InterPro" id="IPR044816">
    <property type="entry name" value="BURP"/>
</dbReference>
<feature type="chain" id="PRO_5004320438" evidence="1">
    <location>
        <begin position="27"/>
        <end position="305"/>
    </location>
</feature>
<dbReference type="InterPro" id="IPR004873">
    <property type="entry name" value="BURP_dom"/>
</dbReference>
<dbReference type="Pfam" id="PF03181">
    <property type="entry name" value="BURP"/>
    <property type="match status" value="1"/>
</dbReference>
<feature type="signal peptide" evidence="1">
    <location>
        <begin position="1"/>
        <end position="26"/>
    </location>
</feature>
<dbReference type="EMBL" id="AB000809">
    <property type="protein sequence ID" value="BAB69453.1"/>
    <property type="molecule type" value="mRNA"/>
</dbReference>
<keyword evidence="1" id="KW-0732">Signal</keyword>
<dbReference type="PANTHER" id="PTHR31236">
    <property type="entry name" value="BURP DOMAIN PROTEIN USPL1-LIKE"/>
    <property type="match status" value="1"/>
</dbReference>
<dbReference type="GO" id="GO:0009555">
    <property type="term" value="P:pollen development"/>
    <property type="evidence" value="ECO:0007669"/>
    <property type="project" value="TreeGrafter"/>
</dbReference>
<feature type="domain" description="BURP" evidence="2">
    <location>
        <begin position="88"/>
        <end position="301"/>
    </location>
</feature>
<organism evidence="3">
    <name type="scientific">Megathyrsus maximus</name>
    <dbReference type="NCBI Taxonomy" id="59788"/>
    <lineage>
        <taxon>Eukaryota</taxon>
        <taxon>Viridiplantae</taxon>
        <taxon>Streptophyta</taxon>
        <taxon>Embryophyta</taxon>
        <taxon>Tracheophyta</taxon>
        <taxon>Spermatophyta</taxon>
        <taxon>Magnoliopsida</taxon>
        <taxon>Liliopsida</taxon>
        <taxon>Poales</taxon>
        <taxon>Poaceae</taxon>
        <taxon>PACMAD clade</taxon>
        <taxon>Panicoideae</taxon>
        <taxon>Panicodae</taxon>
        <taxon>Paniceae</taxon>
        <taxon>Melinidinae</taxon>
        <taxon>Megathyrsus</taxon>
    </lineage>
</organism>
<dbReference type="AlphaFoldDB" id="Q93X11"/>
<sequence>MAFVMGARIAGFMLLLVLMVEAGVYAGTGSQHVDANEWSMVPGVLGEMIQRGMTSRLEDYKYQPPAHDRSCTLLYEATARCSSTSMLFFNEHDVLEGKTFPMYFPPSVTAKLGFLQRRVVQEIPFTSARLADILALFHIPPGSSEAADVATTLGLCDAAAHGDVVRCVTSPDDMVGRAAAVLGTSNMQVLAPSIPTGGMSLQPYTVRAVKPVDGSDFVGCHPELYPYSVYRCHTSVQTGTYVMEMQSSYGNGGALKLVAVCHRNTTSWDPEHVSFKVLASKPGGLPICHFVPYGHVIFGKRAPDA</sequence>
<name>Q93X11_9POAL</name>
<evidence type="ECO:0000259" key="2">
    <source>
        <dbReference type="PROSITE" id="PS51277"/>
    </source>
</evidence>
<dbReference type="PROSITE" id="PS51277">
    <property type="entry name" value="BURP"/>
    <property type="match status" value="1"/>
</dbReference>
<evidence type="ECO:0000256" key="1">
    <source>
        <dbReference type="SAM" id="SignalP"/>
    </source>
</evidence>
<dbReference type="PANTHER" id="PTHR31236:SF10">
    <property type="entry name" value="BURP DOMAIN-CONTAINING PROTEIN 13"/>
    <property type="match status" value="1"/>
</dbReference>
<gene>
    <name evidence="3" type="primary">A2-134</name>
</gene>
<reference evidence="3" key="1">
    <citation type="journal article" date="1999" name="J. Plant Physiol.">
        <title>Isolation and characterization of a gene expressed during early embryo sac development in apomictic guinea grass (Panicum maximum).</title>
        <authorList>
            <person name="Chen L."/>
            <person name="Miyazaki C."/>
            <person name="Kojima A."/>
            <person name="Saito A."/>
            <person name="Adachi T."/>
        </authorList>
    </citation>
    <scope>NUCLEOTIDE SEQUENCE</scope>
    <source>
        <strain evidence="3">1</strain>
        <tissue evidence="3">Young bud</tissue>
    </source>
</reference>
<dbReference type="SMART" id="SM01045">
    <property type="entry name" value="BURP"/>
    <property type="match status" value="1"/>
</dbReference>
<protein>
    <submittedName>
        <fullName evidence="3">A2-134 protein</fullName>
    </submittedName>
</protein>